<dbReference type="EMBL" id="GBIH01002532">
    <property type="protein sequence ID" value="JAC92178.1"/>
    <property type="molecule type" value="mRNA"/>
</dbReference>
<evidence type="ECO:0000256" key="2">
    <source>
        <dbReference type="SAM" id="SignalP"/>
    </source>
</evidence>
<evidence type="ECO:0000313" key="3">
    <source>
        <dbReference type="EMBL" id="JAC92178.1"/>
    </source>
</evidence>
<name>A0A090XE35_IXORI</name>
<feature type="chain" id="PRO_5001868468" evidence="2">
    <location>
        <begin position="20"/>
        <end position="300"/>
    </location>
</feature>
<dbReference type="PANTHER" id="PTHR34007">
    <property type="entry name" value="AEROLYSIN-LIKE PROTEIN-RELATED"/>
    <property type="match status" value="1"/>
</dbReference>
<dbReference type="InterPro" id="IPR053280">
    <property type="entry name" value="Aerolysin-like_pore-former"/>
</dbReference>
<protein>
    <submittedName>
        <fullName evidence="3">Putative tick cytotoxin family protein</fullName>
    </submittedName>
</protein>
<evidence type="ECO:0000256" key="1">
    <source>
        <dbReference type="SAM" id="MobiDB-lite"/>
    </source>
</evidence>
<dbReference type="Gene3D" id="2.170.15.10">
    <property type="entry name" value="Proaerolysin, chain A, domain 3"/>
    <property type="match status" value="1"/>
</dbReference>
<feature type="region of interest" description="Disordered" evidence="1">
    <location>
        <begin position="263"/>
        <end position="300"/>
    </location>
</feature>
<dbReference type="InterPro" id="IPR004991">
    <property type="entry name" value="Aerolysin-like"/>
</dbReference>
<proteinExistence type="evidence at transcript level"/>
<accession>A0A090XE35</accession>
<dbReference type="SUPFAM" id="SSF56973">
    <property type="entry name" value="Aerolisin/ETX pore-forming domain"/>
    <property type="match status" value="1"/>
</dbReference>
<dbReference type="PANTHER" id="PTHR34007:SF1">
    <property type="entry name" value="AEROLYSIN-LIKE PROTEIN-RELATED"/>
    <property type="match status" value="1"/>
</dbReference>
<sequence>MRGLTTLVATLLLRGLCLCKEVEAVKINQPVHKQVSERARETVVFDFDGAVKNFVENESKHNKVRVSWWDMHGEHVHLREYAYKYKTYKVTATAGNVDYGTATSKRNEPNVVHTQVVKNEQSQSQKVTVSRTVVHKKTASWTTETAFRSSFSVKASASIKEIVTLESQLEIGLDYRSGRGEVHTESETFTLQQEVTVPPNKTVRIQWIRHRYRNDCPLGTAAVTVEGMDRPFGTSPEFKRPPFCGFYSITWVWGSIPEALGTEQGPNSLPTGMYRGGQRTRVSSSRHRKRPFAGEKREIF</sequence>
<keyword evidence="2" id="KW-0732">Signal</keyword>
<reference evidence="3" key="1">
    <citation type="journal article" date="2015" name="PLoS Negl. Trop. Dis.">
        <title>Deep Sequencing Analysis of the Ixodes ricinus Haemocytome.</title>
        <authorList>
            <person name="Kotsyfakis M."/>
            <person name="Kopacek P."/>
            <person name="Franta Z."/>
            <person name="Pedra J.H."/>
            <person name="Ribeiro J.M."/>
        </authorList>
    </citation>
    <scope>NUCLEOTIDE SEQUENCE</scope>
</reference>
<organism evidence="3">
    <name type="scientific">Ixodes ricinus</name>
    <name type="common">Common tick</name>
    <name type="synonym">Acarus ricinus</name>
    <dbReference type="NCBI Taxonomy" id="34613"/>
    <lineage>
        <taxon>Eukaryota</taxon>
        <taxon>Metazoa</taxon>
        <taxon>Ecdysozoa</taxon>
        <taxon>Arthropoda</taxon>
        <taxon>Chelicerata</taxon>
        <taxon>Arachnida</taxon>
        <taxon>Acari</taxon>
        <taxon>Parasitiformes</taxon>
        <taxon>Ixodida</taxon>
        <taxon>Ixodoidea</taxon>
        <taxon>Ixodidae</taxon>
        <taxon>Ixodinae</taxon>
        <taxon>Ixodes</taxon>
    </lineage>
</organism>
<dbReference type="AlphaFoldDB" id="A0A090XE35"/>
<feature type="signal peptide" evidence="2">
    <location>
        <begin position="1"/>
        <end position="19"/>
    </location>
</feature>
<dbReference type="Pfam" id="PF03318">
    <property type="entry name" value="ETX_MTX2"/>
    <property type="match status" value="1"/>
</dbReference>